<comment type="caution">
    <text evidence="2">The sequence shown here is derived from an EMBL/GenBank/DDBJ whole genome shotgun (WGS) entry which is preliminary data.</text>
</comment>
<keyword evidence="3" id="KW-1185">Reference proteome</keyword>
<evidence type="ECO:0000313" key="3">
    <source>
        <dbReference type="Proteomes" id="UP000294682"/>
    </source>
</evidence>
<dbReference type="AlphaFoldDB" id="A0A9X8UHY3"/>
<accession>A0A9X8UHY3</accession>
<dbReference type="RefSeq" id="WP_159449041.1">
    <property type="nucleotide sequence ID" value="NZ_SLUK01000010.1"/>
</dbReference>
<evidence type="ECO:0000259" key="1">
    <source>
        <dbReference type="Pfam" id="PF07796"/>
    </source>
</evidence>
<protein>
    <submittedName>
        <fullName evidence="2">Uncharacterized protein DUF1638</fullName>
    </submittedName>
</protein>
<dbReference type="InterPro" id="IPR012437">
    <property type="entry name" value="DUF1638"/>
</dbReference>
<proteinExistence type="predicted"/>
<gene>
    <name evidence="2" type="ORF">EDD78_11094</name>
</gene>
<sequence>MPGLNPPVLRLAVIACQVYSRELSFALSQSPCPCTVTWLPQGLHNTPDQLRRRLQEQIGLLEAQQKERERFDAIVLTYGLCGGGVCGLVSSTLPLAVPRCDDCIGVLLGAKKRYRAYFDSREGIYWYSPGWIDFGDVPCEEYYQRRYEHYRALYGEDNAAYLVECEDGWMSRYQNALFLQPDIPGDWERYRIFARQAAERFGWNYEAVPGSSRLLELLLSGRWPEDEVFVCPPGQKIALVPGTTELTSVAPDDSLGMTGPVISLNSMC</sequence>
<reference evidence="2 3" key="1">
    <citation type="submission" date="2019-03" db="EMBL/GenBank/DDBJ databases">
        <title>Genomic Encyclopedia of Type Strains, Phase IV (KMG-IV): sequencing the most valuable type-strain genomes for metagenomic binning, comparative biology and taxonomic classification.</title>
        <authorList>
            <person name="Goeker M."/>
        </authorList>
    </citation>
    <scope>NUCLEOTIDE SEQUENCE [LARGE SCALE GENOMIC DNA]</scope>
    <source>
        <strain evidence="2 3">DSM 100433</strain>
    </source>
</reference>
<organism evidence="2 3">
    <name type="scientific">Harryflintia acetispora</name>
    <dbReference type="NCBI Taxonomy" id="1849041"/>
    <lineage>
        <taxon>Bacteria</taxon>
        <taxon>Bacillati</taxon>
        <taxon>Bacillota</taxon>
        <taxon>Clostridia</taxon>
        <taxon>Eubacteriales</taxon>
        <taxon>Oscillospiraceae</taxon>
        <taxon>Harryflintia</taxon>
    </lineage>
</organism>
<dbReference type="EMBL" id="SLUK01000010">
    <property type="protein sequence ID" value="TCL42468.1"/>
    <property type="molecule type" value="Genomic_DNA"/>
</dbReference>
<dbReference type="Proteomes" id="UP000294682">
    <property type="component" value="Unassembled WGS sequence"/>
</dbReference>
<feature type="domain" description="DUF1638" evidence="1">
    <location>
        <begin position="38"/>
        <end position="218"/>
    </location>
</feature>
<evidence type="ECO:0000313" key="2">
    <source>
        <dbReference type="EMBL" id="TCL42468.1"/>
    </source>
</evidence>
<name>A0A9X8UHY3_9FIRM</name>
<dbReference type="Pfam" id="PF07796">
    <property type="entry name" value="DUF1638"/>
    <property type="match status" value="1"/>
</dbReference>